<dbReference type="AlphaFoldDB" id="B8G751"/>
<keyword evidence="2" id="KW-0808">Transferase</keyword>
<dbReference type="REBASE" id="19754">
    <property type="entry name" value="M.CagORF1098P"/>
</dbReference>
<feature type="region of interest" description="Disordered" evidence="4">
    <location>
        <begin position="308"/>
        <end position="332"/>
    </location>
</feature>
<dbReference type="Proteomes" id="UP000002508">
    <property type="component" value="Chromosome"/>
</dbReference>
<dbReference type="InterPro" id="IPR012327">
    <property type="entry name" value="MeTrfase_D12"/>
</dbReference>
<proteinExistence type="predicted"/>
<feature type="compositionally biased region" description="Polar residues" evidence="4">
    <location>
        <begin position="310"/>
        <end position="321"/>
    </location>
</feature>
<dbReference type="GO" id="GO:0009007">
    <property type="term" value="F:site-specific DNA-methyltransferase (adenine-specific) activity"/>
    <property type="evidence" value="ECO:0007669"/>
    <property type="project" value="UniProtKB-EC"/>
</dbReference>
<sequence length="332" mass="37937">MSTQRQLPLFSEEMALPRPVNVASVPQRSPFRYPGGKTWFVPTFRRWVASLKRKPLILVEPFAGGGIISLTALFENLVEKAVMVELDDEVAAVWETIVNGDAVWLANQILTFTMTREAVEAELQKTPTTIREKAFQTILKNRTLHGGILAEGSRFIRYGENGKGIGSRWYPKTLAQRLINLNTVAHRIDFRCDDGLNVMMEFAHREDVIYFIDPPYTVGGKKAGKRLYKHHQLDHEHLFTICESLVGNFLMTYDEADEVKEMARKHRFQMRLIPMKNTHHATMRELVIGRDVSWLDELPAIHEARVEYRGTTSEQETSSPRTPADRPSCAQS</sequence>
<evidence type="ECO:0000256" key="4">
    <source>
        <dbReference type="SAM" id="MobiDB-lite"/>
    </source>
</evidence>
<keyword evidence="6" id="KW-1185">Reference proteome</keyword>
<dbReference type="eggNOG" id="COG0338">
    <property type="taxonomic scope" value="Bacteria"/>
</dbReference>
<keyword evidence="3" id="KW-0949">S-adenosyl-L-methionine</keyword>
<dbReference type="GO" id="GO:1904047">
    <property type="term" value="F:S-adenosyl-L-methionine binding"/>
    <property type="evidence" value="ECO:0007669"/>
    <property type="project" value="TreeGrafter"/>
</dbReference>
<dbReference type="STRING" id="326427.Cagg_1098"/>
<dbReference type="GO" id="GO:0032259">
    <property type="term" value="P:methylation"/>
    <property type="evidence" value="ECO:0007669"/>
    <property type="project" value="UniProtKB-KW"/>
</dbReference>
<dbReference type="PANTHER" id="PTHR30481:SF2">
    <property type="entry name" value="SITE-SPECIFIC DNA-METHYLTRANSFERASE (ADENINE-SPECIFIC)"/>
    <property type="match status" value="1"/>
</dbReference>
<dbReference type="EMBL" id="CP001337">
    <property type="protein sequence ID" value="ACL24008.1"/>
    <property type="molecule type" value="Genomic_DNA"/>
</dbReference>
<keyword evidence="1 5" id="KW-0489">Methyltransferase</keyword>
<name>B8G751_CHLAD</name>
<dbReference type="Pfam" id="PF02086">
    <property type="entry name" value="MethyltransfD12"/>
    <property type="match status" value="1"/>
</dbReference>
<dbReference type="SUPFAM" id="SSF53335">
    <property type="entry name" value="S-adenosyl-L-methionine-dependent methyltransferases"/>
    <property type="match status" value="1"/>
</dbReference>
<gene>
    <name evidence="5" type="ordered locus">Cagg_1098</name>
</gene>
<evidence type="ECO:0000313" key="5">
    <source>
        <dbReference type="EMBL" id="ACL24008.1"/>
    </source>
</evidence>
<evidence type="ECO:0000313" key="6">
    <source>
        <dbReference type="Proteomes" id="UP000002508"/>
    </source>
</evidence>
<evidence type="ECO:0000256" key="3">
    <source>
        <dbReference type="ARBA" id="ARBA00022691"/>
    </source>
</evidence>
<dbReference type="Gene3D" id="3.40.50.150">
    <property type="entry name" value="Vaccinia Virus protein VP39"/>
    <property type="match status" value="2"/>
</dbReference>
<protein>
    <submittedName>
        <fullName evidence="5">D12 class N6 adenine-specific DNA methyltransferase</fullName>
    </submittedName>
</protein>
<evidence type="ECO:0000256" key="2">
    <source>
        <dbReference type="ARBA" id="ARBA00022679"/>
    </source>
</evidence>
<dbReference type="KEGG" id="cag:Cagg_1098"/>
<dbReference type="HOGENOM" id="CLU_955673_0_0_0"/>
<dbReference type="GO" id="GO:0043565">
    <property type="term" value="F:sequence-specific DNA binding"/>
    <property type="evidence" value="ECO:0007669"/>
    <property type="project" value="TreeGrafter"/>
</dbReference>
<dbReference type="GO" id="GO:0006298">
    <property type="term" value="P:mismatch repair"/>
    <property type="evidence" value="ECO:0007669"/>
    <property type="project" value="TreeGrafter"/>
</dbReference>
<reference evidence="5" key="1">
    <citation type="submission" date="2008-12" db="EMBL/GenBank/DDBJ databases">
        <title>Complete sequence of Chloroflexus aggregans DSM 9485.</title>
        <authorList>
            <consortium name="US DOE Joint Genome Institute"/>
            <person name="Lucas S."/>
            <person name="Copeland A."/>
            <person name="Lapidus A."/>
            <person name="Glavina del Rio T."/>
            <person name="Dalin E."/>
            <person name="Tice H."/>
            <person name="Pitluck S."/>
            <person name="Foster B."/>
            <person name="Larimer F."/>
            <person name="Land M."/>
            <person name="Hauser L."/>
            <person name="Kyrpides N."/>
            <person name="Mikhailova N."/>
            <person name="Bryant D."/>
            <person name="Richardson P."/>
        </authorList>
    </citation>
    <scope>NUCLEOTIDE SEQUENCE</scope>
    <source>
        <strain evidence="5">DSM 9485</strain>
    </source>
</reference>
<organism evidence="5 6">
    <name type="scientific">Chloroflexus aggregans (strain MD-66 / DSM 9485)</name>
    <dbReference type="NCBI Taxonomy" id="326427"/>
    <lineage>
        <taxon>Bacteria</taxon>
        <taxon>Bacillati</taxon>
        <taxon>Chloroflexota</taxon>
        <taxon>Chloroflexia</taxon>
        <taxon>Chloroflexales</taxon>
        <taxon>Chloroflexineae</taxon>
        <taxon>Chloroflexaceae</taxon>
        <taxon>Chloroflexus</taxon>
    </lineage>
</organism>
<dbReference type="InterPro" id="IPR029063">
    <property type="entry name" value="SAM-dependent_MTases_sf"/>
</dbReference>
<dbReference type="PRINTS" id="PR00505">
    <property type="entry name" value="D12N6MTFRASE"/>
</dbReference>
<dbReference type="PANTHER" id="PTHR30481">
    <property type="entry name" value="DNA ADENINE METHYLASE"/>
    <property type="match status" value="1"/>
</dbReference>
<dbReference type="OrthoDB" id="9805629at2"/>
<evidence type="ECO:0000256" key="1">
    <source>
        <dbReference type="ARBA" id="ARBA00022603"/>
    </source>
</evidence>
<accession>B8G751</accession>
<dbReference type="GO" id="GO:0009307">
    <property type="term" value="P:DNA restriction-modification system"/>
    <property type="evidence" value="ECO:0007669"/>
    <property type="project" value="InterPro"/>
</dbReference>